<dbReference type="PANTHER" id="PTHR30419">
    <property type="entry name" value="HTH-TYPE TRANSCRIPTIONAL REGULATOR YBHD"/>
    <property type="match status" value="1"/>
</dbReference>
<keyword evidence="2" id="KW-0805">Transcription regulation</keyword>
<organism evidence="6 7">
    <name type="scientific">Falsigemmobacter faecalis</name>
    <dbReference type="NCBI Taxonomy" id="2488730"/>
    <lineage>
        <taxon>Bacteria</taxon>
        <taxon>Pseudomonadati</taxon>
        <taxon>Pseudomonadota</taxon>
        <taxon>Alphaproteobacteria</taxon>
        <taxon>Rhodobacterales</taxon>
        <taxon>Paracoccaceae</taxon>
        <taxon>Falsigemmobacter</taxon>
    </lineage>
</organism>
<proteinExistence type="inferred from homology"/>
<evidence type="ECO:0000256" key="1">
    <source>
        <dbReference type="ARBA" id="ARBA00009437"/>
    </source>
</evidence>
<gene>
    <name evidence="6" type="ORF">EG244_13355</name>
</gene>
<dbReference type="InterPro" id="IPR036388">
    <property type="entry name" value="WH-like_DNA-bd_sf"/>
</dbReference>
<dbReference type="GO" id="GO:0003700">
    <property type="term" value="F:DNA-binding transcription factor activity"/>
    <property type="evidence" value="ECO:0007669"/>
    <property type="project" value="InterPro"/>
</dbReference>
<dbReference type="SUPFAM" id="SSF53850">
    <property type="entry name" value="Periplasmic binding protein-like II"/>
    <property type="match status" value="1"/>
</dbReference>
<keyword evidence="7" id="KW-1185">Reference proteome</keyword>
<accession>A0A3P3DG23</accession>
<dbReference type="InterPro" id="IPR005119">
    <property type="entry name" value="LysR_subst-bd"/>
</dbReference>
<dbReference type="PANTHER" id="PTHR30419:SF8">
    <property type="entry name" value="NITROGEN ASSIMILATION TRANSCRIPTIONAL ACTIVATOR-RELATED"/>
    <property type="match status" value="1"/>
</dbReference>
<sequence length="300" mass="32995">MHSIFLRYLDETARQGSIRKAAAVLNVSSTAVNRKIIAVEEQLGVRLLSRTAEGVELTAAGRIVLEHCRRTLMEYRQVQLRLGDIRDLRAAHIGIATIDSVSMEFLPRVLDLFQQEHSATSFTINHCQPEEVMSAVAAGEADIGVSFLLDLHPDVRAVARRGAAIGIILRADHPLAERSSLSVHDIADYTLVRTTDARGRHSIIDQVVTDSMVQSQATLFTNSLPLARQMILAGRGIGLYTRLGFLSELESGSLRFVPLDAQQLNDLRIGVLISSKRPLEPASAVMCDMIADRLKRLNLG</sequence>
<dbReference type="InterPro" id="IPR000847">
    <property type="entry name" value="LysR_HTH_N"/>
</dbReference>
<evidence type="ECO:0000256" key="3">
    <source>
        <dbReference type="ARBA" id="ARBA00023125"/>
    </source>
</evidence>
<dbReference type="InterPro" id="IPR050950">
    <property type="entry name" value="HTH-type_LysR_regulators"/>
</dbReference>
<reference evidence="6 7" key="1">
    <citation type="submission" date="2018-11" db="EMBL/GenBank/DDBJ databases">
        <title>Gemmobacter sp. nov., YIM 102744-1 draft genome.</title>
        <authorList>
            <person name="Li G."/>
            <person name="Jiang Y."/>
        </authorList>
    </citation>
    <scope>NUCLEOTIDE SEQUENCE [LARGE SCALE GENOMIC DNA]</scope>
    <source>
        <strain evidence="6 7">YIM 102744-1</strain>
    </source>
</reference>
<dbReference type="AlphaFoldDB" id="A0A3P3DG23"/>
<comment type="caution">
    <text evidence="6">The sequence shown here is derived from an EMBL/GenBank/DDBJ whole genome shotgun (WGS) entry which is preliminary data.</text>
</comment>
<evidence type="ECO:0000313" key="7">
    <source>
        <dbReference type="Proteomes" id="UP000282125"/>
    </source>
</evidence>
<dbReference type="InterPro" id="IPR036390">
    <property type="entry name" value="WH_DNA-bd_sf"/>
</dbReference>
<evidence type="ECO:0000259" key="5">
    <source>
        <dbReference type="PROSITE" id="PS50931"/>
    </source>
</evidence>
<dbReference type="RefSeq" id="WP_124965491.1">
    <property type="nucleotide sequence ID" value="NZ_RRAZ01000019.1"/>
</dbReference>
<evidence type="ECO:0000313" key="6">
    <source>
        <dbReference type="EMBL" id="RRH73201.1"/>
    </source>
</evidence>
<feature type="domain" description="HTH lysR-type" evidence="5">
    <location>
        <begin position="1"/>
        <end position="58"/>
    </location>
</feature>
<dbReference type="Pfam" id="PF00126">
    <property type="entry name" value="HTH_1"/>
    <property type="match status" value="1"/>
</dbReference>
<name>A0A3P3DG23_9RHOB</name>
<dbReference type="GO" id="GO:0003677">
    <property type="term" value="F:DNA binding"/>
    <property type="evidence" value="ECO:0007669"/>
    <property type="project" value="UniProtKB-KW"/>
</dbReference>
<keyword evidence="3" id="KW-0238">DNA-binding</keyword>
<dbReference type="SUPFAM" id="SSF46785">
    <property type="entry name" value="Winged helix' DNA-binding domain"/>
    <property type="match status" value="1"/>
</dbReference>
<protein>
    <submittedName>
        <fullName evidence="6">LysR family transcriptional regulator</fullName>
    </submittedName>
</protein>
<dbReference type="OrthoDB" id="8479357at2"/>
<comment type="similarity">
    <text evidence="1">Belongs to the LysR transcriptional regulatory family.</text>
</comment>
<dbReference type="Proteomes" id="UP000282125">
    <property type="component" value="Unassembled WGS sequence"/>
</dbReference>
<evidence type="ECO:0000256" key="4">
    <source>
        <dbReference type="ARBA" id="ARBA00023163"/>
    </source>
</evidence>
<dbReference type="Pfam" id="PF03466">
    <property type="entry name" value="LysR_substrate"/>
    <property type="match status" value="1"/>
</dbReference>
<evidence type="ECO:0000256" key="2">
    <source>
        <dbReference type="ARBA" id="ARBA00023015"/>
    </source>
</evidence>
<dbReference type="GO" id="GO:0005829">
    <property type="term" value="C:cytosol"/>
    <property type="evidence" value="ECO:0007669"/>
    <property type="project" value="TreeGrafter"/>
</dbReference>
<dbReference type="PROSITE" id="PS50931">
    <property type="entry name" value="HTH_LYSR"/>
    <property type="match status" value="1"/>
</dbReference>
<dbReference type="Gene3D" id="1.10.10.10">
    <property type="entry name" value="Winged helix-like DNA-binding domain superfamily/Winged helix DNA-binding domain"/>
    <property type="match status" value="1"/>
</dbReference>
<dbReference type="Gene3D" id="3.40.190.10">
    <property type="entry name" value="Periplasmic binding protein-like II"/>
    <property type="match status" value="2"/>
</dbReference>
<keyword evidence="4" id="KW-0804">Transcription</keyword>
<dbReference type="EMBL" id="RRAZ01000019">
    <property type="protein sequence ID" value="RRH73201.1"/>
    <property type="molecule type" value="Genomic_DNA"/>
</dbReference>